<dbReference type="Pfam" id="PF13193">
    <property type="entry name" value="AMP-binding_C"/>
    <property type="match status" value="1"/>
</dbReference>
<dbReference type="SUPFAM" id="SSF56801">
    <property type="entry name" value="Acetyl-CoA synthetase-like"/>
    <property type="match status" value="1"/>
</dbReference>
<dbReference type="EMBL" id="CP053661">
    <property type="protein sequence ID" value="QKD82012.1"/>
    <property type="molecule type" value="Genomic_DNA"/>
</dbReference>
<dbReference type="Gene3D" id="3.40.50.12780">
    <property type="entry name" value="N-terminal domain of ligase-like"/>
    <property type="match status" value="1"/>
</dbReference>
<feature type="region of interest" description="Disordered" evidence="3">
    <location>
        <begin position="505"/>
        <end position="525"/>
    </location>
</feature>
<dbReference type="AlphaFoldDB" id="A0A6M8B790"/>
<evidence type="ECO:0000313" key="6">
    <source>
        <dbReference type="EMBL" id="QKD82012.1"/>
    </source>
</evidence>
<feature type="compositionally biased region" description="Basic and acidic residues" evidence="3">
    <location>
        <begin position="149"/>
        <end position="162"/>
    </location>
</feature>
<dbReference type="PANTHER" id="PTHR43201">
    <property type="entry name" value="ACYL-COA SYNTHETASE"/>
    <property type="match status" value="1"/>
</dbReference>
<dbReference type="GO" id="GO:0006631">
    <property type="term" value="P:fatty acid metabolic process"/>
    <property type="evidence" value="ECO:0007669"/>
    <property type="project" value="TreeGrafter"/>
</dbReference>
<accession>A0A6M8B790</accession>
<sequence length="525" mass="56181">MANSDCLRNCLAACLHRPWLVGIDPAAFAQQVQTRQTAIREAISMGIIPALRSHIAHPLAPWETRPPATLLIAEPDPLNFLASLCAAILSECLEGWAIALGNPAWGVQEWYQLHHHLSPLVILTPTAPYPVLLLDPVQAPALPTSAGEGRTKNEEQKGRAAEPPDLLIPTGGSSGQLRFTHHTGDTLLAAVRGFRQFFQPELASGPVNCCCVLPLYHVSGLMQALRSAVSGGQLALHSFKALEAGDFPAIAPDRFFLSLVPTQLQRLLDSPAGVDWLRRVHTILLGGAPAWDDLLIQARQQGLRLAPTYGMTETASQIATQRPAEFLAGEPGCGRVLPHALVDIVDAAGTPLPAGEVGRIQIRAASLARGYWGAPDFGGQFATDDLGWLDGAGRLHIAGRSSDKIITGGENVFPAEVEAAIRATGLVQDVAVVGVGDRHWGEVVTALYVPANSQVSPTRLEAALQDKLSRFKQPKRWIAADGIPRSAQGKLNRRQLAEWVQTAQPPVGDGGCQKDLPFPETARNA</sequence>
<dbReference type="InterPro" id="IPR045851">
    <property type="entry name" value="AMP-bd_C_sf"/>
</dbReference>
<dbReference type="KEGG" id="theu:HPC62_07190"/>
<evidence type="ECO:0000313" key="7">
    <source>
        <dbReference type="Proteomes" id="UP000505210"/>
    </source>
</evidence>
<organism evidence="6 7">
    <name type="scientific">Thermoleptolyngbya sichuanensis A183</name>
    <dbReference type="NCBI Taxonomy" id="2737172"/>
    <lineage>
        <taxon>Bacteria</taxon>
        <taxon>Bacillati</taxon>
        <taxon>Cyanobacteriota</taxon>
        <taxon>Cyanophyceae</taxon>
        <taxon>Oculatellales</taxon>
        <taxon>Oculatellaceae</taxon>
        <taxon>Thermoleptolyngbya</taxon>
        <taxon>Thermoleptolyngbya sichuanensis</taxon>
    </lineage>
</organism>
<reference evidence="6 7" key="1">
    <citation type="submission" date="2020-05" db="EMBL/GenBank/DDBJ databases">
        <title>Complete genome sequence of of a novel Thermoleptolyngbya strain isolated from hot springs of Ganzi, Sichuan China.</title>
        <authorList>
            <person name="Tang J."/>
            <person name="Daroch M."/>
            <person name="Li L."/>
            <person name="Waleron K."/>
            <person name="Waleron M."/>
            <person name="Waleron M."/>
        </authorList>
    </citation>
    <scope>NUCLEOTIDE SEQUENCE [LARGE SCALE GENOMIC DNA]</scope>
    <source>
        <strain evidence="6 7">PKUAC-SCTA183</strain>
    </source>
</reference>
<evidence type="ECO:0000259" key="4">
    <source>
        <dbReference type="Pfam" id="PF00501"/>
    </source>
</evidence>
<evidence type="ECO:0000256" key="3">
    <source>
        <dbReference type="SAM" id="MobiDB-lite"/>
    </source>
</evidence>
<dbReference type="PANTHER" id="PTHR43201:SF5">
    <property type="entry name" value="MEDIUM-CHAIN ACYL-COA LIGASE ACSF2, MITOCHONDRIAL"/>
    <property type="match status" value="1"/>
</dbReference>
<feature type="domain" description="AMP-binding enzyme C-terminal" evidence="5">
    <location>
        <begin position="416"/>
        <end position="490"/>
    </location>
</feature>
<dbReference type="GO" id="GO:0031956">
    <property type="term" value="F:medium-chain fatty acid-CoA ligase activity"/>
    <property type="evidence" value="ECO:0007669"/>
    <property type="project" value="TreeGrafter"/>
</dbReference>
<dbReference type="InterPro" id="IPR025110">
    <property type="entry name" value="AMP-bd_C"/>
</dbReference>
<name>A0A6M8B790_9CYAN</name>
<dbReference type="CDD" id="cd17630">
    <property type="entry name" value="OSB_MenE-like"/>
    <property type="match status" value="1"/>
</dbReference>
<feature type="domain" description="AMP-dependent synthetase/ligase" evidence="4">
    <location>
        <begin position="145"/>
        <end position="372"/>
    </location>
</feature>
<keyword evidence="2" id="KW-0436">Ligase</keyword>
<keyword evidence="7" id="KW-1185">Reference proteome</keyword>
<proteinExistence type="inferred from homology"/>
<feature type="region of interest" description="Disordered" evidence="3">
    <location>
        <begin position="143"/>
        <end position="166"/>
    </location>
</feature>
<evidence type="ECO:0000256" key="1">
    <source>
        <dbReference type="ARBA" id="ARBA00006432"/>
    </source>
</evidence>
<protein>
    <submittedName>
        <fullName evidence="6">AMP-binding protein</fullName>
    </submittedName>
</protein>
<dbReference type="RefSeq" id="WP_172354392.1">
    <property type="nucleotide sequence ID" value="NZ_CP053661.1"/>
</dbReference>
<dbReference type="Proteomes" id="UP000505210">
    <property type="component" value="Chromosome"/>
</dbReference>
<gene>
    <name evidence="6" type="ORF">HPC62_07190</name>
</gene>
<evidence type="ECO:0000259" key="5">
    <source>
        <dbReference type="Pfam" id="PF13193"/>
    </source>
</evidence>
<dbReference type="InterPro" id="IPR042099">
    <property type="entry name" value="ANL_N_sf"/>
</dbReference>
<evidence type="ECO:0000256" key="2">
    <source>
        <dbReference type="ARBA" id="ARBA00022598"/>
    </source>
</evidence>
<dbReference type="Pfam" id="PF00501">
    <property type="entry name" value="AMP-binding"/>
    <property type="match status" value="1"/>
</dbReference>
<dbReference type="Gene3D" id="3.30.300.30">
    <property type="match status" value="1"/>
</dbReference>
<comment type="similarity">
    <text evidence="1">Belongs to the ATP-dependent AMP-binding enzyme family.</text>
</comment>
<dbReference type="InterPro" id="IPR000873">
    <property type="entry name" value="AMP-dep_synth/lig_dom"/>
</dbReference>